<dbReference type="InterPro" id="IPR009272">
    <property type="entry name" value="DUF929"/>
</dbReference>
<dbReference type="STRING" id="1459636.NTE_01679"/>
<dbReference type="GeneID" id="41597452"/>
<sequence length="209" mass="22947">MAPPSYVSFVPKRVLGKFMHVTDQPLKRPGGKSLVYFMGAGFCPFCAAERWAIVKALERFGKWEGLVEDKSAGHDEKYLNVPTFNLARAKYASDAVEFAGKETADRNFEPLQELDDKDYEILDMYNPDQMIPFLLIDGQYMQVGAGYSPELIQNMTHDKVKAELGNPNSAIGKAINAEIDNITALICKATGGKGSACNSDSVKALTAKL</sequence>
<gene>
    <name evidence="1" type="ORF">NTE_01679</name>
</gene>
<dbReference type="EMBL" id="CP007174">
    <property type="protein sequence ID" value="AIF83740.1"/>
    <property type="molecule type" value="Genomic_DNA"/>
</dbReference>
<dbReference type="eggNOG" id="arCOG03842">
    <property type="taxonomic scope" value="Archaea"/>
</dbReference>
<dbReference type="KEGG" id="nev:NTE_01679"/>
<evidence type="ECO:0008006" key="3">
    <source>
        <dbReference type="Google" id="ProtNLM"/>
    </source>
</evidence>
<name>A0A075MRP1_9ARCH</name>
<evidence type="ECO:0000313" key="1">
    <source>
        <dbReference type="EMBL" id="AIF83740.1"/>
    </source>
</evidence>
<keyword evidence="2" id="KW-1185">Reference proteome</keyword>
<organism evidence="1 2">
    <name type="scientific">Candidatus Nitrososphaera evergladensis SR1</name>
    <dbReference type="NCBI Taxonomy" id="1459636"/>
    <lineage>
        <taxon>Archaea</taxon>
        <taxon>Nitrososphaerota</taxon>
        <taxon>Nitrososphaeria</taxon>
        <taxon>Nitrososphaerales</taxon>
        <taxon>Nitrososphaeraceae</taxon>
        <taxon>Nitrososphaera</taxon>
    </lineage>
</organism>
<proteinExistence type="predicted"/>
<dbReference type="AlphaFoldDB" id="A0A075MRP1"/>
<protein>
    <recommendedName>
        <fullName evidence="3">Thioredoxin-like fold domain-containing protein</fullName>
    </recommendedName>
</protein>
<dbReference type="HOGENOM" id="CLU_1313076_0_0_2"/>
<reference evidence="1 2" key="1">
    <citation type="journal article" date="2014" name="PLoS ONE">
        <title>Genome Sequence of Candidatus Nitrososphaera evergladensis from Group I.1b Enriched from Everglades Soil Reveals Novel Genomic Features of the Ammonia-Oxidizing Archaea.</title>
        <authorList>
            <person name="Zhalnina K.V."/>
            <person name="Dias R."/>
            <person name="Leonard M.T."/>
            <person name="Dorr de Quadros P."/>
            <person name="Camargo F.A."/>
            <person name="Drew J.C."/>
            <person name="Farmerie W.G."/>
            <person name="Daroub S.H."/>
            <person name="Triplett E.W."/>
        </authorList>
    </citation>
    <scope>NUCLEOTIDE SEQUENCE [LARGE SCALE GENOMIC DNA]</scope>
    <source>
        <strain evidence="1 2">SR1</strain>
    </source>
</reference>
<dbReference type="OrthoDB" id="5970at2157"/>
<dbReference type="Proteomes" id="UP000028194">
    <property type="component" value="Chromosome"/>
</dbReference>
<dbReference type="Pfam" id="PF06053">
    <property type="entry name" value="DUF929"/>
    <property type="match status" value="1"/>
</dbReference>
<evidence type="ECO:0000313" key="2">
    <source>
        <dbReference type="Proteomes" id="UP000028194"/>
    </source>
</evidence>
<accession>A0A075MRP1</accession>
<dbReference type="RefSeq" id="WP_158385249.1">
    <property type="nucleotide sequence ID" value="NZ_CP007174.1"/>
</dbReference>